<evidence type="ECO:0000313" key="1">
    <source>
        <dbReference type="EMBL" id="KAI6093322.1"/>
    </source>
</evidence>
<dbReference type="EMBL" id="MU394281">
    <property type="protein sequence ID" value="KAI6093322.1"/>
    <property type="molecule type" value="Genomic_DNA"/>
</dbReference>
<proteinExistence type="predicted"/>
<gene>
    <name evidence="1" type="ORF">F4821DRAFT_79020</name>
</gene>
<evidence type="ECO:0000313" key="2">
    <source>
        <dbReference type="Proteomes" id="UP001497680"/>
    </source>
</evidence>
<keyword evidence="2" id="KW-1185">Reference proteome</keyword>
<accession>A0ACC0DKM1</accession>
<sequence>MRLSKLNARARSFISLGLGMRISVAFVVATRNASRAHKGFFSVFCSSCSLLCVSSHVRRRHRHTVAHTGEGRGALREGQIPNRPVMGRTAIYAMYDPSRTACLSLRDNPVGLGVIERRLAPHHQPCRLLEVGAQSKKMYCTMRSTYAPCTLRQPTPKSLLQVSPRLTTSFLRNGPPVARPARLRWGTLPGLRTRGGSSSTTSITELRQV</sequence>
<protein>
    <submittedName>
        <fullName evidence="1">Uncharacterized protein</fullName>
    </submittedName>
</protein>
<organism evidence="1 2">
    <name type="scientific">Hypoxylon rubiginosum</name>
    <dbReference type="NCBI Taxonomy" id="110542"/>
    <lineage>
        <taxon>Eukaryota</taxon>
        <taxon>Fungi</taxon>
        <taxon>Dikarya</taxon>
        <taxon>Ascomycota</taxon>
        <taxon>Pezizomycotina</taxon>
        <taxon>Sordariomycetes</taxon>
        <taxon>Xylariomycetidae</taxon>
        <taxon>Xylariales</taxon>
        <taxon>Hypoxylaceae</taxon>
        <taxon>Hypoxylon</taxon>
    </lineage>
</organism>
<name>A0ACC0DKM1_9PEZI</name>
<dbReference type="Proteomes" id="UP001497680">
    <property type="component" value="Unassembled WGS sequence"/>
</dbReference>
<reference evidence="1 2" key="1">
    <citation type="journal article" date="2022" name="New Phytol.">
        <title>Ecological generalism drives hyperdiversity of secondary metabolite gene clusters in xylarialean endophytes.</title>
        <authorList>
            <person name="Franco M.E.E."/>
            <person name="Wisecaver J.H."/>
            <person name="Arnold A.E."/>
            <person name="Ju Y.M."/>
            <person name="Slot J.C."/>
            <person name="Ahrendt S."/>
            <person name="Moore L.P."/>
            <person name="Eastman K.E."/>
            <person name="Scott K."/>
            <person name="Konkel Z."/>
            <person name="Mondo S.J."/>
            <person name="Kuo A."/>
            <person name="Hayes R.D."/>
            <person name="Haridas S."/>
            <person name="Andreopoulos B."/>
            <person name="Riley R."/>
            <person name="LaButti K."/>
            <person name="Pangilinan J."/>
            <person name="Lipzen A."/>
            <person name="Amirebrahimi M."/>
            <person name="Yan J."/>
            <person name="Adam C."/>
            <person name="Keymanesh K."/>
            <person name="Ng V."/>
            <person name="Louie K."/>
            <person name="Northen T."/>
            <person name="Drula E."/>
            <person name="Henrissat B."/>
            <person name="Hsieh H.M."/>
            <person name="Youens-Clark K."/>
            <person name="Lutzoni F."/>
            <person name="Miadlikowska J."/>
            <person name="Eastwood D.C."/>
            <person name="Hamelin R.C."/>
            <person name="Grigoriev I.V."/>
            <person name="U'Ren J.M."/>
        </authorList>
    </citation>
    <scope>NUCLEOTIDE SEQUENCE [LARGE SCALE GENOMIC DNA]</scope>
    <source>
        <strain evidence="1 2">ER1909</strain>
    </source>
</reference>
<comment type="caution">
    <text evidence="1">The sequence shown here is derived from an EMBL/GenBank/DDBJ whole genome shotgun (WGS) entry which is preliminary data.</text>
</comment>